<evidence type="ECO:0000256" key="1">
    <source>
        <dbReference type="ARBA" id="ARBA00004186"/>
    </source>
</evidence>
<evidence type="ECO:0000256" key="9">
    <source>
        <dbReference type="ARBA" id="ARBA00023306"/>
    </source>
</evidence>
<reference evidence="10" key="1">
    <citation type="submission" date="2021-02" db="EMBL/GenBank/DDBJ databases">
        <authorList>
            <person name="Bekaert M."/>
        </authorList>
    </citation>
    <scope>NUCLEOTIDE SEQUENCE</scope>
    <source>
        <strain evidence="10">IoA-00</strain>
    </source>
</reference>
<keyword evidence="4" id="KW-0132">Cell division</keyword>
<dbReference type="Pfam" id="PF25762">
    <property type="entry name" value="HAUS1"/>
    <property type="match status" value="1"/>
</dbReference>
<keyword evidence="8" id="KW-0206">Cytoskeleton</keyword>
<dbReference type="InterPro" id="IPR001254">
    <property type="entry name" value="Trypsin_dom"/>
</dbReference>
<evidence type="ECO:0000256" key="6">
    <source>
        <dbReference type="ARBA" id="ARBA00022776"/>
    </source>
</evidence>
<keyword evidence="9" id="KW-0131">Cell cycle</keyword>
<sequence length="523" mass="60144">MEDSSEVRSWLKELFSAEGEKIPSYELTQDSMSVLNDTRLWNRARDSEINAQMSCHEKQIQEYIEETERMNTRLEAFCLESASGSMGKNGNILVNMGLEFEIDDPDVDSIDLALSKLKSQRLMDSLNNLENPVLSNTKTSKKVQNLLLLGDAESAVLKLKSEPPLKFSSQSKQNFLHKKQEGYSKDAHRYRQTYFNNIQSEDHIHSNIVPIKAEPRDLYSDVDKLQKKLSSYNELPPKNWMTSLPNPFHESISKVNMNISKFFLFFTFGLGLSDYFAYKRKKYYFNTCDCGVADVKDEASIRTSKHIKNKLDSLTRLSIFRGLHKTKNNSRSSSHRRSRKRKAFNDLKVVNGIAVSTLQIPWQVIIRDSEIGTICGGSAVIIGNEENCIQSINYHTGIDAIIIHHNYKRIKIRRKTELIYDFALIKTLKPIEFNKFSKPVCLPPKKMDNTCLTANYERDLLRLIHRGALFKLARYSSDQRRYDTSKRYPQMCAFDVETRVDTCNGDSGGPITVYTTLKDDKNQ</sequence>
<evidence type="ECO:0000256" key="8">
    <source>
        <dbReference type="ARBA" id="ARBA00023212"/>
    </source>
</evidence>
<comment type="similarity">
    <text evidence="2">Belongs to the HAUS1 family.</text>
</comment>
<dbReference type="EMBL" id="HG994587">
    <property type="protein sequence ID" value="CAF3022163.1"/>
    <property type="molecule type" value="Genomic_DNA"/>
</dbReference>
<dbReference type="SMART" id="SM00020">
    <property type="entry name" value="Tryp_SPc"/>
    <property type="match status" value="1"/>
</dbReference>
<dbReference type="Pfam" id="PF00089">
    <property type="entry name" value="Trypsin"/>
    <property type="match status" value="1"/>
</dbReference>
<dbReference type="PANTHER" id="PTHR31570">
    <property type="entry name" value="HAUS AUGMIN-LIKE COMPLEX SUBUNIT 1"/>
    <property type="match status" value="1"/>
</dbReference>
<dbReference type="GO" id="GO:0051301">
    <property type="term" value="P:cell division"/>
    <property type="evidence" value="ECO:0007669"/>
    <property type="project" value="UniProtKB-KW"/>
</dbReference>
<comment type="subcellular location">
    <subcellularLocation>
        <location evidence="1">Cytoplasm</location>
        <location evidence="1">Cytoskeleton</location>
        <location evidence="1">Spindle</location>
    </subcellularLocation>
</comment>
<name>A0A7R8D443_LEPSM</name>
<dbReference type="GO" id="GO:0005819">
    <property type="term" value="C:spindle"/>
    <property type="evidence" value="ECO:0007669"/>
    <property type="project" value="UniProtKB-SubCell"/>
</dbReference>
<dbReference type="InterPro" id="IPR026243">
    <property type="entry name" value="HAUS1"/>
</dbReference>
<evidence type="ECO:0000313" key="11">
    <source>
        <dbReference type="Proteomes" id="UP000675881"/>
    </source>
</evidence>
<dbReference type="Proteomes" id="UP000675881">
    <property type="component" value="Chromosome 8"/>
</dbReference>
<evidence type="ECO:0000256" key="4">
    <source>
        <dbReference type="ARBA" id="ARBA00022618"/>
    </source>
</evidence>
<evidence type="ECO:0000256" key="3">
    <source>
        <dbReference type="ARBA" id="ARBA00022490"/>
    </source>
</evidence>
<evidence type="ECO:0000256" key="7">
    <source>
        <dbReference type="ARBA" id="ARBA00023054"/>
    </source>
</evidence>
<dbReference type="InterPro" id="IPR043504">
    <property type="entry name" value="Peptidase_S1_PA_chymotrypsin"/>
</dbReference>
<keyword evidence="7" id="KW-0175">Coiled coil</keyword>
<proteinExistence type="inferred from homology"/>
<dbReference type="GO" id="GO:0007098">
    <property type="term" value="P:centrosome cycle"/>
    <property type="evidence" value="ECO:0007669"/>
    <property type="project" value="TreeGrafter"/>
</dbReference>
<dbReference type="InterPro" id="IPR033116">
    <property type="entry name" value="TRYPSIN_SER"/>
</dbReference>
<organism evidence="10 11">
    <name type="scientific">Lepeophtheirus salmonis</name>
    <name type="common">Salmon louse</name>
    <name type="synonym">Caligus salmonis</name>
    <dbReference type="NCBI Taxonomy" id="72036"/>
    <lineage>
        <taxon>Eukaryota</taxon>
        <taxon>Metazoa</taxon>
        <taxon>Ecdysozoa</taxon>
        <taxon>Arthropoda</taxon>
        <taxon>Crustacea</taxon>
        <taxon>Multicrustacea</taxon>
        <taxon>Hexanauplia</taxon>
        <taxon>Copepoda</taxon>
        <taxon>Siphonostomatoida</taxon>
        <taxon>Caligidae</taxon>
        <taxon>Lepeophtheirus</taxon>
    </lineage>
</organism>
<dbReference type="PROSITE" id="PS50240">
    <property type="entry name" value="TRYPSIN_DOM"/>
    <property type="match status" value="1"/>
</dbReference>
<dbReference type="OrthoDB" id="5372507at2759"/>
<evidence type="ECO:0000256" key="5">
    <source>
        <dbReference type="ARBA" id="ARBA00022701"/>
    </source>
</evidence>
<evidence type="ECO:0000256" key="2">
    <source>
        <dbReference type="ARBA" id="ARBA00005479"/>
    </source>
</evidence>
<dbReference type="EC" id="3.4.21.34" evidence="10"/>
<keyword evidence="11" id="KW-1185">Reference proteome</keyword>
<keyword evidence="3" id="KW-0963">Cytoplasm</keyword>
<dbReference type="InterPro" id="IPR009003">
    <property type="entry name" value="Peptidase_S1_PA"/>
</dbReference>
<dbReference type="GO" id="GO:0070652">
    <property type="term" value="C:HAUS complex"/>
    <property type="evidence" value="ECO:0007669"/>
    <property type="project" value="InterPro"/>
</dbReference>
<protein>
    <submittedName>
        <fullName evidence="10">KLKB1</fullName>
        <ecNumber evidence="10">3.4.21.34</ecNumber>
    </submittedName>
</protein>
<gene>
    <name evidence="10" type="ORF">LSAA_14268</name>
</gene>
<dbReference type="GO" id="GO:0005829">
    <property type="term" value="C:cytosol"/>
    <property type="evidence" value="ECO:0007669"/>
    <property type="project" value="TreeGrafter"/>
</dbReference>
<dbReference type="GO" id="GO:0004252">
    <property type="term" value="F:serine-type endopeptidase activity"/>
    <property type="evidence" value="ECO:0007669"/>
    <property type="project" value="UniProtKB-EC"/>
</dbReference>
<dbReference type="GO" id="GO:0006508">
    <property type="term" value="P:proteolysis"/>
    <property type="evidence" value="ECO:0007669"/>
    <property type="project" value="InterPro"/>
</dbReference>
<dbReference type="SUPFAM" id="SSF50494">
    <property type="entry name" value="Trypsin-like serine proteases"/>
    <property type="match status" value="1"/>
</dbReference>
<keyword evidence="6" id="KW-0498">Mitosis</keyword>
<dbReference type="GO" id="GO:0051225">
    <property type="term" value="P:spindle assembly"/>
    <property type="evidence" value="ECO:0007669"/>
    <property type="project" value="InterPro"/>
</dbReference>
<accession>A0A7R8D443</accession>
<dbReference type="Gene3D" id="2.40.10.10">
    <property type="entry name" value="Trypsin-like serine proteases"/>
    <property type="match status" value="2"/>
</dbReference>
<dbReference type="AlphaFoldDB" id="A0A7R8D443"/>
<keyword evidence="5" id="KW-0493">Microtubule</keyword>
<evidence type="ECO:0000313" key="10">
    <source>
        <dbReference type="EMBL" id="CAF3022163.1"/>
    </source>
</evidence>
<keyword evidence="10" id="KW-0378">Hydrolase</keyword>
<dbReference type="PROSITE" id="PS00135">
    <property type="entry name" value="TRYPSIN_SER"/>
    <property type="match status" value="1"/>
</dbReference>
<dbReference type="GO" id="GO:0005874">
    <property type="term" value="C:microtubule"/>
    <property type="evidence" value="ECO:0007669"/>
    <property type="project" value="UniProtKB-KW"/>
</dbReference>
<dbReference type="PANTHER" id="PTHR31570:SF1">
    <property type="entry name" value="HAUS AUGMIN-LIKE COMPLEX SUBUNIT 1"/>
    <property type="match status" value="1"/>
</dbReference>